<proteinExistence type="predicted"/>
<gene>
    <name evidence="1" type="ORF">AK812_SmicGene47081</name>
</gene>
<dbReference type="EMBL" id="LSRX01005089">
    <property type="protein sequence ID" value="OLP73625.1"/>
    <property type="molecule type" value="Genomic_DNA"/>
</dbReference>
<dbReference type="Proteomes" id="UP000186817">
    <property type="component" value="Unassembled WGS sequence"/>
</dbReference>
<organism evidence="1 2">
    <name type="scientific">Symbiodinium microadriaticum</name>
    <name type="common">Dinoflagellate</name>
    <name type="synonym">Zooxanthella microadriatica</name>
    <dbReference type="NCBI Taxonomy" id="2951"/>
    <lineage>
        <taxon>Eukaryota</taxon>
        <taxon>Sar</taxon>
        <taxon>Alveolata</taxon>
        <taxon>Dinophyceae</taxon>
        <taxon>Suessiales</taxon>
        <taxon>Symbiodiniaceae</taxon>
        <taxon>Symbiodinium</taxon>
    </lineage>
</organism>
<keyword evidence="2" id="KW-1185">Reference proteome</keyword>
<accession>A0A1Q9BSG2</accession>
<feature type="non-terminal residue" evidence="1">
    <location>
        <position position="87"/>
    </location>
</feature>
<protein>
    <submittedName>
        <fullName evidence="1">Uncharacterized protein</fullName>
    </submittedName>
</protein>
<evidence type="ECO:0000313" key="2">
    <source>
        <dbReference type="Proteomes" id="UP000186817"/>
    </source>
</evidence>
<reference evidence="1 2" key="1">
    <citation type="submission" date="2016-02" db="EMBL/GenBank/DDBJ databases">
        <title>Genome analysis of coral dinoflagellate symbionts highlights evolutionary adaptations to a symbiotic lifestyle.</title>
        <authorList>
            <person name="Aranda M."/>
            <person name="Li Y."/>
            <person name="Liew Y.J."/>
            <person name="Baumgarten S."/>
            <person name="Simakov O."/>
            <person name="Wilson M."/>
            <person name="Piel J."/>
            <person name="Ashoor H."/>
            <person name="Bougouffa S."/>
            <person name="Bajic V.B."/>
            <person name="Ryu T."/>
            <person name="Ravasi T."/>
            <person name="Bayer T."/>
            <person name="Micklem G."/>
            <person name="Kim H."/>
            <person name="Bhak J."/>
            <person name="Lajeunesse T.C."/>
            <person name="Voolstra C.R."/>
        </authorList>
    </citation>
    <scope>NUCLEOTIDE SEQUENCE [LARGE SCALE GENOMIC DNA]</scope>
    <source>
        <strain evidence="1 2">CCMP2467</strain>
    </source>
</reference>
<name>A0A1Q9BSG2_SYMMI</name>
<dbReference type="AlphaFoldDB" id="A0A1Q9BSG2"/>
<comment type="caution">
    <text evidence="1">The sequence shown here is derived from an EMBL/GenBank/DDBJ whole genome shotgun (WGS) entry which is preliminary data.</text>
</comment>
<evidence type="ECO:0000313" key="1">
    <source>
        <dbReference type="EMBL" id="OLP73625.1"/>
    </source>
</evidence>
<sequence length="87" mass="10126">MFHDPPRAAEVPEKLQGYAVLLRAEEVWTVWAWTSLKLGRWHHCKLLSKEEQNVDTGIPLPMAAWFIFRQPHQDVFQDSSIAVLLFP</sequence>